<dbReference type="AlphaFoldDB" id="A0A364Y2L1"/>
<feature type="transmembrane region" description="Helical" evidence="1">
    <location>
        <begin position="368"/>
        <end position="389"/>
    </location>
</feature>
<evidence type="ECO:0000313" key="3">
    <source>
        <dbReference type="Proteomes" id="UP000251889"/>
    </source>
</evidence>
<feature type="transmembrane region" description="Helical" evidence="1">
    <location>
        <begin position="97"/>
        <end position="117"/>
    </location>
</feature>
<keyword evidence="3" id="KW-1185">Reference proteome</keyword>
<feature type="transmembrane region" description="Helical" evidence="1">
    <location>
        <begin position="343"/>
        <end position="362"/>
    </location>
</feature>
<keyword evidence="1" id="KW-1133">Transmembrane helix</keyword>
<feature type="transmembrane region" description="Helical" evidence="1">
    <location>
        <begin position="64"/>
        <end position="85"/>
    </location>
</feature>
<feature type="transmembrane region" description="Helical" evidence="1">
    <location>
        <begin position="228"/>
        <end position="247"/>
    </location>
</feature>
<dbReference type="InterPro" id="IPR043742">
    <property type="entry name" value="DUF5687"/>
</dbReference>
<feature type="transmembrane region" description="Helical" evidence="1">
    <location>
        <begin position="204"/>
        <end position="222"/>
    </location>
</feature>
<protein>
    <submittedName>
        <fullName evidence="2">Uncharacterized protein</fullName>
    </submittedName>
</protein>
<sequence>MRYIIQGLPALDAQPYLHLPIKRSSIINFVILKSLFHATNISAILLFAPFAMGAISRTYGSFQGWMWLLALCMISLTNHFLVIIVKKHFAANELKATIFILCCSLIGIADYYGWIQLSMASEKIFNLSLKGYAFVVSTITACALATYFTYRIFVNSLYTDDFIGEKDQSFHFTNLPFLKNFGSIGHWISLELKLIFRHKRSRELLIMHFIFLLLPLAFYSFHSKPDNYAGMLFFGIVCSGLFMMNYGQFLFSWQSDHFDFLLSQPVSFKAFVASKYWLLTATTVLWFILSIPFAFLDWRYLVLNLACSVYNIGINTFIVMNLSMWGVKRLNLNHSGSLNIQGIGAAQWIMGIPLMISPYLFYAPFNFMGSPLLGLTAVGVAGLIGILFHKKLLALTTERFYNKRHLMASNFRKE</sequence>
<name>A0A364Y2L1_9BACT</name>
<evidence type="ECO:0000313" key="2">
    <source>
        <dbReference type="EMBL" id="RAW00996.1"/>
    </source>
</evidence>
<gene>
    <name evidence="2" type="ORF">DQQ10_12240</name>
</gene>
<dbReference type="Pfam" id="PF18940">
    <property type="entry name" value="DUF5687"/>
    <property type="match status" value="1"/>
</dbReference>
<keyword evidence="1" id="KW-0812">Transmembrane</keyword>
<feature type="transmembrane region" description="Helical" evidence="1">
    <location>
        <begin position="301"/>
        <end position="322"/>
    </location>
</feature>
<organism evidence="2 3">
    <name type="scientific">Pseudochryseolinea flava</name>
    <dbReference type="NCBI Taxonomy" id="2059302"/>
    <lineage>
        <taxon>Bacteria</taxon>
        <taxon>Pseudomonadati</taxon>
        <taxon>Bacteroidota</taxon>
        <taxon>Cytophagia</taxon>
        <taxon>Cytophagales</taxon>
        <taxon>Fulvivirgaceae</taxon>
        <taxon>Pseudochryseolinea</taxon>
    </lineage>
</organism>
<evidence type="ECO:0000256" key="1">
    <source>
        <dbReference type="SAM" id="Phobius"/>
    </source>
</evidence>
<feature type="transmembrane region" description="Helical" evidence="1">
    <location>
        <begin position="129"/>
        <end position="150"/>
    </location>
</feature>
<comment type="caution">
    <text evidence="2">The sequence shown here is derived from an EMBL/GenBank/DDBJ whole genome shotgun (WGS) entry which is preliminary data.</text>
</comment>
<keyword evidence="1" id="KW-0472">Membrane</keyword>
<proteinExistence type="predicted"/>
<dbReference type="EMBL" id="QMFY01000005">
    <property type="protein sequence ID" value="RAW00996.1"/>
    <property type="molecule type" value="Genomic_DNA"/>
</dbReference>
<dbReference type="Proteomes" id="UP000251889">
    <property type="component" value="Unassembled WGS sequence"/>
</dbReference>
<accession>A0A364Y2L1</accession>
<feature type="transmembrane region" description="Helical" evidence="1">
    <location>
        <begin position="26"/>
        <end position="52"/>
    </location>
</feature>
<reference evidence="2 3" key="1">
    <citation type="submission" date="2018-06" db="EMBL/GenBank/DDBJ databases">
        <title>Chryseolinea flavus sp. nov., a member of the phylum Bacteroidetes isolated from soil.</title>
        <authorList>
            <person name="Li Y."/>
            <person name="Wang J."/>
        </authorList>
    </citation>
    <scope>NUCLEOTIDE SEQUENCE [LARGE SCALE GENOMIC DNA]</scope>
    <source>
        <strain evidence="2 3">SDU1-6</strain>
    </source>
</reference>
<feature type="transmembrane region" description="Helical" evidence="1">
    <location>
        <begin position="276"/>
        <end position="295"/>
    </location>
</feature>